<accession>A0AAN6I8P6</accession>
<dbReference type="Pfam" id="PF20233">
    <property type="entry name" value="DUF6590"/>
    <property type="match status" value="1"/>
</dbReference>
<gene>
    <name evidence="3" type="ORF">EDD36DRAFT_97190</name>
</gene>
<name>A0AAN6I8P6_9EURO</name>
<sequence>MPPKQRTLPLLQPGSSHERDAKQEHEAFDPKGKRKTASESESEASAAHAVPTNAALTCKALLGDKVWNIVSAQEAELDLDAVVLRDHPELFGIEEYLYLLVAMRCSMDGELQLQRACSWLYAHVRHYRVVGESEYAEFLDNLDDEDYDNPLEPALEELTRHLQLAGTRQPTKAAISDEQYATASLAFSLGTEYPSPSRPRKSDPSPSLAGVEDTLQQGYYIRDSKFFSLGRVFITLWHENATHGNRYLRNVGTTSAGVHGEKIFSHIRRFAVVRIGRGFCWAVPVNTYRGQGLTRPSFKNKEEEIRAHAIIHIEGTGAEMLEGEPEMIKRPIVVENAGEDKRLDRASRIRFDKVFTIEHNVRVKNVGKITQGSMPYFRKYWQDQANASIDAMKAR</sequence>
<reference evidence="3" key="1">
    <citation type="journal article" date="2022" name="bioRxiv">
        <title>Deciphering the potential niche of two novel black yeast fungi from a biological soil crust based on their genomes, phenotypes, and melanin regulation.</title>
        <authorList>
            <consortium name="DOE Joint Genome Institute"/>
            <person name="Carr E.C."/>
            <person name="Barton Q."/>
            <person name="Grambo S."/>
            <person name="Sullivan M."/>
            <person name="Renfro C.M."/>
            <person name="Kuo A."/>
            <person name="Pangilinan J."/>
            <person name="Lipzen A."/>
            <person name="Keymanesh K."/>
            <person name="Savage E."/>
            <person name="Barry K."/>
            <person name="Grigoriev I.V."/>
            <person name="Riekhof W.R."/>
            <person name="Harris S.S."/>
        </authorList>
    </citation>
    <scope>NUCLEOTIDE SEQUENCE</scope>
    <source>
        <strain evidence="3">JF 03-4F</strain>
    </source>
</reference>
<dbReference type="Proteomes" id="UP001203852">
    <property type="component" value="Unassembled WGS sequence"/>
</dbReference>
<keyword evidence="4" id="KW-1185">Reference proteome</keyword>
<evidence type="ECO:0000259" key="2">
    <source>
        <dbReference type="Pfam" id="PF20233"/>
    </source>
</evidence>
<dbReference type="PANTHER" id="PTHR35391:SF5">
    <property type="entry name" value="DUF6590 DOMAIN-CONTAINING PROTEIN"/>
    <property type="match status" value="1"/>
</dbReference>
<protein>
    <recommendedName>
        <fullName evidence="2">DUF6590 domain-containing protein</fullName>
    </recommendedName>
</protein>
<evidence type="ECO:0000313" key="3">
    <source>
        <dbReference type="EMBL" id="KAI1608378.1"/>
    </source>
</evidence>
<evidence type="ECO:0000256" key="1">
    <source>
        <dbReference type="SAM" id="MobiDB-lite"/>
    </source>
</evidence>
<feature type="domain" description="DUF6590" evidence="2">
    <location>
        <begin position="224"/>
        <end position="378"/>
    </location>
</feature>
<organism evidence="3 4">
    <name type="scientific">Exophiala viscosa</name>
    <dbReference type="NCBI Taxonomy" id="2486360"/>
    <lineage>
        <taxon>Eukaryota</taxon>
        <taxon>Fungi</taxon>
        <taxon>Dikarya</taxon>
        <taxon>Ascomycota</taxon>
        <taxon>Pezizomycotina</taxon>
        <taxon>Eurotiomycetes</taxon>
        <taxon>Chaetothyriomycetidae</taxon>
        <taxon>Chaetothyriales</taxon>
        <taxon>Herpotrichiellaceae</taxon>
        <taxon>Exophiala</taxon>
    </lineage>
</organism>
<dbReference type="InterPro" id="IPR046497">
    <property type="entry name" value="DUF6590"/>
</dbReference>
<evidence type="ECO:0000313" key="4">
    <source>
        <dbReference type="Proteomes" id="UP001203852"/>
    </source>
</evidence>
<feature type="compositionally biased region" description="Basic and acidic residues" evidence="1">
    <location>
        <begin position="16"/>
        <end position="31"/>
    </location>
</feature>
<feature type="region of interest" description="Disordered" evidence="1">
    <location>
        <begin position="1"/>
        <end position="49"/>
    </location>
</feature>
<dbReference type="AlphaFoldDB" id="A0AAN6I8P6"/>
<proteinExistence type="predicted"/>
<comment type="caution">
    <text evidence="3">The sequence shown here is derived from an EMBL/GenBank/DDBJ whole genome shotgun (WGS) entry which is preliminary data.</text>
</comment>
<dbReference type="EMBL" id="MU404363">
    <property type="protein sequence ID" value="KAI1608378.1"/>
    <property type="molecule type" value="Genomic_DNA"/>
</dbReference>
<dbReference type="PANTHER" id="PTHR35391">
    <property type="entry name" value="C2H2-TYPE DOMAIN-CONTAINING PROTEIN-RELATED"/>
    <property type="match status" value="1"/>
</dbReference>